<evidence type="ECO:0000313" key="6">
    <source>
        <dbReference type="Proteomes" id="UP001232445"/>
    </source>
</evidence>
<dbReference type="InterPro" id="IPR042070">
    <property type="entry name" value="PucR_C-HTH_sf"/>
</dbReference>
<dbReference type="InterPro" id="IPR041522">
    <property type="entry name" value="CdaR_GGDEF"/>
</dbReference>
<dbReference type="InterPro" id="IPR009057">
    <property type="entry name" value="Homeodomain-like_sf"/>
</dbReference>
<name>A0ABU0CUG4_9BACI</name>
<keyword evidence="6" id="KW-1185">Reference proteome</keyword>
<dbReference type="Pfam" id="PF05651">
    <property type="entry name" value="Diacid_rec"/>
    <property type="match status" value="1"/>
</dbReference>
<comment type="caution">
    <text evidence="5">The sequence shown here is derived from an EMBL/GenBank/DDBJ whole genome shotgun (WGS) entry which is preliminary data.</text>
</comment>
<dbReference type="SUPFAM" id="SSF46689">
    <property type="entry name" value="Homeodomain-like"/>
    <property type="match status" value="1"/>
</dbReference>
<dbReference type="EMBL" id="JAUSUQ010000011">
    <property type="protein sequence ID" value="MDQ0340057.1"/>
    <property type="molecule type" value="Genomic_DNA"/>
</dbReference>
<gene>
    <name evidence="5" type="ORF">J2S00_002852</name>
</gene>
<feature type="domain" description="CdaR GGDEF-like" evidence="4">
    <location>
        <begin position="142"/>
        <end position="255"/>
    </location>
</feature>
<evidence type="ECO:0000259" key="4">
    <source>
        <dbReference type="Pfam" id="PF17853"/>
    </source>
</evidence>
<dbReference type="InterPro" id="IPR008599">
    <property type="entry name" value="Diacid_rec"/>
</dbReference>
<evidence type="ECO:0000313" key="5">
    <source>
        <dbReference type="EMBL" id="MDQ0340057.1"/>
    </source>
</evidence>
<sequence length="357" mass="40741">MLTKEIARDIVKETMIRLNRNVNMMDHTGKIIASGDASRLNQIHEGAQYVLETGQPLIIQNPSQWMGALPGINLPVVFQGQIVGVIGITGAPDEIGQVAELVKMITEMMINQAFVETQLEWKQRMKEIVFHELIQPKTNYEGVDQRLNLLQIHLHPPFHVTIVEFGEMTMKSQMLIKTLEDLLDDKKMVTGFLGFNRLFILSFGLAELTIIQNLEKVCAFMKRMGIPLKMGLGSAVEEKEKIWISYEEARIALDMGTQDQDLISYADIETRALLSQIDREFKQKFTSRILGNLSPKALQTLEVFFSCNLNLAKTAKALYVHRNTLIYRLKKIKQDTGYDPQNFEDAVTLQIALWMRQ</sequence>
<evidence type="ECO:0000256" key="1">
    <source>
        <dbReference type="ARBA" id="ARBA00006754"/>
    </source>
</evidence>
<protein>
    <submittedName>
        <fullName evidence="5">Carbohydrate diacid regulator</fullName>
    </submittedName>
</protein>
<dbReference type="Pfam" id="PF13556">
    <property type="entry name" value="HTH_30"/>
    <property type="match status" value="1"/>
</dbReference>
<dbReference type="Pfam" id="PF17853">
    <property type="entry name" value="GGDEF_2"/>
    <property type="match status" value="1"/>
</dbReference>
<proteinExistence type="inferred from homology"/>
<dbReference type="PANTHER" id="PTHR33744">
    <property type="entry name" value="CARBOHYDRATE DIACID REGULATOR"/>
    <property type="match status" value="1"/>
</dbReference>
<dbReference type="Proteomes" id="UP001232445">
    <property type="component" value="Unassembled WGS sequence"/>
</dbReference>
<accession>A0ABU0CUG4</accession>
<comment type="similarity">
    <text evidence="1">Belongs to the CdaR family.</text>
</comment>
<organism evidence="5 6">
    <name type="scientific">Caldalkalibacillus uzonensis</name>
    <dbReference type="NCBI Taxonomy" id="353224"/>
    <lineage>
        <taxon>Bacteria</taxon>
        <taxon>Bacillati</taxon>
        <taxon>Bacillota</taxon>
        <taxon>Bacilli</taxon>
        <taxon>Bacillales</taxon>
        <taxon>Bacillaceae</taxon>
        <taxon>Caldalkalibacillus</taxon>
    </lineage>
</organism>
<dbReference type="RefSeq" id="WP_307341019.1">
    <property type="nucleotide sequence ID" value="NZ_JAUSUQ010000011.1"/>
</dbReference>
<dbReference type="InterPro" id="IPR051448">
    <property type="entry name" value="CdaR-like_regulators"/>
</dbReference>
<feature type="domain" description="Putative sugar diacid recognition" evidence="2">
    <location>
        <begin position="2"/>
        <end position="132"/>
    </location>
</feature>
<dbReference type="PANTHER" id="PTHR33744:SF15">
    <property type="entry name" value="CARBOHYDRATE DIACID REGULATOR"/>
    <property type="match status" value="1"/>
</dbReference>
<feature type="domain" description="PucR C-terminal helix-turn-helix" evidence="3">
    <location>
        <begin position="298"/>
        <end position="353"/>
    </location>
</feature>
<reference evidence="5 6" key="1">
    <citation type="submission" date="2023-07" db="EMBL/GenBank/DDBJ databases">
        <title>Genomic Encyclopedia of Type Strains, Phase IV (KMG-IV): sequencing the most valuable type-strain genomes for metagenomic binning, comparative biology and taxonomic classification.</title>
        <authorList>
            <person name="Goeker M."/>
        </authorList>
    </citation>
    <scope>NUCLEOTIDE SEQUENCE [LARGE SCALE GENOMIC DNA]</scope>
    <source>
        <strain evidence="5 6">DSM 17740</strain>
    </source>
</reference>
<dbReference type="InterPro" id="IPR025736">
    <property type="entry name" value="PucR_C-HTH_dom"/>
</dbReference>
<evidence type="ECO:0000259" key="3">
    <source>
        <dbReference type="Pfam" id="PF13556"/>
    </source>
</evidence>
<evidence type="ECO:0000259" key="2">
    <source>
        <dbReference type="Pfam" id="PF05651"/>
    </source>
</evidence>
<dbReference type="Gene3D" id="1.10.10.2840">
    <property type="entry name" value="PucR C-terminal helix-turn-helix domain"/>
    <property type="match status" value="1"/>
</dbReference>